<feature type="transmembrane region" description="Helical" evidence="1">
    <location>
        <begin position="6"/>
        <end position="27"/>
    </location>
</feature>
<keyword evidence="1" id="KW-1133">Transmembrane helix</keyword>
<organism evidence="3 4">
    <name type="scientific">Hondaea fermentalgiana</name>
    <dbReference type="NCBI Taxonomy" id="2315210"/>
    <lineage>
        <taxon>Eukaryota</taxon>
        <taxon>Sar</taxon>
        <taxon>Stramenopiles</taxon>
        <taxon>Bigyra</taxon>
        <taxon>Labyrinthulomycetes</taxon>
        <taxon>Thraustochytrida</taxon>
        <taxon>Thraustochytriidae</taxon>
        <taxon>Hondaea</taxon>
    </lineage>
</organism>
<dbReference type="AlphaFoldDB" id="A0A2R5G8F0"/>
<dbReference type="Pfam" id="PF05529">
    <property type="entry name" value="Bap31"/>
    <property type="match status" value="1"/>
</dbReference>
<evidence type="ECO:0000313" key="4">
    <source>
        <dbReference type="Proteomes" id="UP000241890"/>
    </source>
</evidence>
<dbReference type="InterPro" id="IPR040463">
    <property type="entry name" value="BAP29/BAP31_N"/>
</dbReference>
<reference evidence="3 4" key="1">
    <citation type="submission" date="2017-12" db="EMBL/GenBank/DDBJ databases">
        <title>Sequencing, de novo assembly and annotation of complete genome of a new Thraustochytrid species, strain FCC1311.</title>
        <authorList>
            <person name="Sedici K."/>
            <person name="Godart F."/>
            <person name="Aiese Cigliano R."/>
            <person name="Sanseverino W."/>
            <person name="Barakat M."/>
            <person name="Ortet P."/>
            <person name="Marechal E."/>
            <person name="Cagnac O."/>
            <person name="Amato A."/>
        </authorList>
    </citation>
    <scope>NUCLEOTIDE SEQUENCE [LARGE SCALE GENOMIC DNA]</scope>
</reference>
<keyword evidence="1" id="KW-0472">Membrane</keyword>
<dbReference type="EMBL" id="BEYU01000022">
    <property type="protein sequence ID" value="GBG26599.1"/>
    <property type="molecule type" value="Genomic_DNA"/>
</dbReference>
<evidence type="ECO:0000256" key="1">
    <source>
        <dbReference type="SAM" id="Phobius"/>
    </source>
</evidence>
<feature type="domain" description="BAP29/BAP31 transmembrane" evidence="2">
    <location>
        <begin position="7"/>
        <end position="133"/>
    </location>
</feature>
<keyword evidence="4" id="KW-1185">Reference proteome</keyword>
<accession>A0A2R5G8F0</accession>
<name>A0A2R5G8F0_9STRA</name>
<proteinExistence type="predicted"/>
<gene>
    <name evidence="3" type="ORF">FCC1311_028202</name>
</gene>
<feature type="transmembrane region" description="Helical" evidence="1">
    <location>
        <begin position="48"/>
        <end position="70"/>
    </location>
</feature>
<dbReference type="InParanoid" id="A0A2R5G8F0"/>
<protein>
    <recommendedName>
        <fullName evidence="2">BAP29/BAP31 transmembrane domain-containing protein</fullName>
    </recommendedName>
</protein>
<comment type="caution">
    <text evidence="3">The sequence shown here is derived from an EMBL/GenBank/DDBJ whole genome shotgun (WGS) entry which is preliminary data.</text>
</comment>
<dbReference type="Proteomes" id="UP000241890">
    <property type="component" value="Unassembled WGS sequence"/>
</dbReference>
<keyword evidence="1" id="KW-0812">Transmembrane</keyword>
<sequence length="139" mass="15935">MIVEQFFVFTMVVPGVMLVLLLLPLPNKAQNVLVAITDKVLYLRPHPYVNLSLFWINLLVSLAAFAYAVFIMENSRKDYVSAKHKGGIALEQRVRLLAAERNLWITGCSAGLWILLHRFRTLQKRYNTLYTQVAETKAK</sequence>
<evidence type="ECO:0000313" key="3">
    <source>
        <dbReference type="EMBL" id="GBG26599.1"/>
    </source>
</evidence>
<evidence type="ECO:0000259" key="2">
    <source>
        <dbReference type="Pfam" id="PF05529"/>
    </source>
</evidence>